<dbReference type="PROSITE" id="PS51257">
    <property type="entry name" value="PROKAR_LIPOPROTEIN"/>
    <property type="match status" value="1"/>
</dbReference>
<dbReference type="RefSeq" id="WP_239673616.1">
    <property type="nucleotide sequence ID" value="NZ_CP049742.1"/>
</dbReference>
<protein>
    <submittedName>
        <fullName evidence="2">Sporulation protein</fullName>
    </submittedName>
</protein>
<dbReference type="EMBL" id="CP049742">
    <property type="protein sequence ID" value="QPC46097.1"/>
    <property type="molecule type" value="Genomic_DNA"/>
</dbReference>
<proteinExistence type="predicted"/>
<evidence type="ECO:0000256" key="1">
    <source>
        <dbReference type="SAM" id="SignalP"/>
    </source>
</evidence>
<accession>A0A7S8C9W5</accession>
<reference evidence="2 3" key="1">
    <citation type="submission" date="2019-07" db="EMBL/GenBank/DDBJ databases">
        <title>Genome sequence of 2 isolates from Red Sea Mangroves.</title>
        <authorList>
            <person name="Sefrji F."/>
            <person name="Michoud G."/>
            <person name="Merlino G."/>
            <person name="Daffonchio D."/>
        </authorList>
    </citation>
    <scope>NUCLEOTIDE SEQUENCE [LARGE SCALE GENOMIC DNA]</scope>
    <source>
        <strain evidence="2 3">R1DC41</strain>
    </source>
</reference>
<name>A0A7S8C9W5_9BACI</name>
<evidence type="ECO:0000313" key="2">
    <source>
        <dbReference type="EMBL" id="QPC46097.1"/>
    </source>
</evidence>
<dbReference type="AlphaFoldDB" id="A0A7S8C9W5"/>
<evidence type="ECO:0000313" key="3">
    <source>
        <dbReference type="Proteomes" id="UP000593626"/>
    </source>
</evidence>
<keyword evidence="1" id="KW-0732">Signal</keyword>
<feature type="signal peptide" evidence="1">
    <location>
        <begin position="1"/>
        <end position="22"/>
    </location>
</feature>
<gene>
    <name evidence="2" type="ORF">G8O30_03545</name>
</gene>
<dbReference type="KEGG" id="mcui:G8O30_03545"/>
<sequence length="161" mass="18897">MKKRLSVLLAIALLILVGCTNEKEVVEPNQTHSSLSLIKKAKPAPIELKARPEEDSIGYQVRQLVNKEKELYDAAIIEGEKETLVVYKVKHFKRHQMKEIEKKVRKHLEDKFPEEEFIVSSDYKIFLEAMRLKEKFESGKINQDQAIKRYEEIKKLQKEMT</sequence>
<feature type="chain" id="PRO_5038940190" evidence="1">
    <location>
        <begin position="23"/>
        <end position="161"/>
    </location>
</feature>
<organism evidence="2 3">
    <name type="scientific">Mangrovibacillus cuniculi</name>
    <dbReference type="NCBI Taxonomy" id="2593652"/>
    <lineage>
        <taxon>Bacteria</taxon>
        <taxon>Bacillati</taxon>
        <taxon>Bacillota</taxon>
        <taxon>Bacilli</taxon>
        <taxon>Bacillales</taxon>
        <taxon>Bacillaceae</taxon>
        <taxon>Mangrovibacillus</taxon>
    </lineage>
</organism>
<dbReference type="Proteomes" id="UP000593626">
    <property type="component" value="Chromosome"/>
</dbReference>
<keyword evidence="3" id="KW-1185">Reference proteome</keyword>